<reference evidence="2" key="1">
    <citation type="submission" date="2019-08" db="EMBL/GenBank/DDBJ databases">
        <authorList>
            <person name="Kucharzyk K."/>
            <person name="Murdoch R.W."/>
            <person name="Higgins S."/>
            <person name="Loffler F."/>
        </authorList>
    </citation>
    <scope>NUCLEOTIDE SEQUENCE</scope>
</reference>
<protein>
    <submittedName>
        <fullName evidence="2">Uncharacterized protein</fullName>
    </submittedName>
</protein>
<evidence type="ECO:0000313" key="2">
    <source>
        <dbReference type="EMBL" id="MPN41061.1"/>
    </source>
</evidence>
<organism evidence="2">
    <name type="scientific">bioreactor metagenome</name>
    <dbReference type="NCBI Taxonomy" id="1076179"/>
    <lineage>
        <taxon>unclassified sequences</taxon>
        <taxon>metagenomes</taxon>
        <taxon>ecological metagenomes</taxon>
    </lineage>
</organism>
<dbReference type="AlphaFoldDB" id="A0A645HPT2"/>
<feature type="transmembrane region" description="Helical" evidence="1">
    <location>
        <begin position="119"/>
        <end position="141"/>
    </location>
</feature>
<keyword evidence="1" id="KW-0472">Membrane</keyword>
<proteinExistence type="predicted"/>
<name>A0A645HPT2_9ZZZZ</name>
<accession>A0A645HPT2</accession>
<gene>
    <name evidence="2" type="ORF">SDC9_188601</name>
</gene>
<dbReference type="EMBL" id="VSSQ01097876">
    <property type="protein sequence ID" value="MPN41061.1"/>
    <property type="molecule type" value="Genomic_DNA"/>
</dbReference>
<feature type="transmembrane region" description="Helical" evidence="1">
    <location>
        <begin position="153"/>
        <end position="180"/>
    </location>
</feature>
<sequence length="186" mass="18513">MVTVTVASPAATAVTTPPFTLAMASSLLAQLTFLFVASAGAMVAAKVAVSPIFKAASFLSKVTPVTGTTTGSGSLTVTMQLAVFWPSSVVTVIVALPAATAVTTPSFTVAMASSLLDQLTFLLVASAGATVAAKVAVSPILRAASFLSKVTPVTATIGFLTLIVQLAVLLPSFVVAVIIACPSPTA</sequence>
<feature type="transmembrane region" description="Helical" evidence="1">
    <location>
        <begin position="27"/>
        <end position="49"/>
    </location>
</feature>
<keyword evidence="1" id="KW-0812">Transmembrane</keyword>
<evidence type="ECO:0000256" key="1">
    <source>
        <dbReference type="SAM" id="Phobius"/>
    </source>
</evidence>
<keyword evidence="1" id="KW-1133">Transmembrane helix</keyword>
<comment type="caution">
    <text evidence="2">The sequence shown here is derived from an EMBL/GenBank/DDBJ whole genome shotgun (WGS) entry which is preliminary data.</text>
</comment>
<feature type="transmembrane region" description="Helical" evidence="1">
    <location>
        <begin position="81"/>
        <end position="99"/>
    </location>
</feature>